<protein>
    <recommendedName>
        <fullName evidence="5">Pyruvate phosphate dikinase AMP/ATP-binding domain-containing protein</fullName>
    </recommendedName>
</protein>
<dbReference type="GO" id="GO:0016301">
    <property type="term" value="F:kinase activity"/>
    <property type="evidence" value="ECO:0007669"/>
    <property type="project" value="UniProtKB-KW"/>
</dbReference>
<dbReference type="PANTHER" id="PTHR43615">
    <property type="entry name" value="PHOSPHOENOLPYRUVATE SYNTHASE-RELATED"/>
    <property type="match status" value="1"/>
</dbReference>
<dbReference type="RefSeq" id="WP_162658934.1">
    <property type="nucleotide sequence ID" value="NZ_LR593887.1"/>
</dbReference>
<dbReference type="Pfam" id="PF01326">
    <property type="entry name" value="PPDK_N"/>
    <property type="match status" value="1"/>
</dbReference>
<dbReference type="Gene3D" id="3.50.30.10">
    <property type="entry name" value="Phosphohistidine domain"/>
    <property type="match status" value="1"/>
</dbReference>
<dbReference type="InterPro" id="IPR036637">
    <property type="entry name" value="Phosphohistidine_dom_sf"/>
</dbReference>
<keyword evidence="3" id="KW-0808">Transferase</keyword>
<dbReference type="GO" id="GO:0005524">
    <property type="term" value="F:ATP binding"/>
    <property type="evidence" value="ECO:0007669"/>
    <property type="project" value="InterPro"/>
</dbReference>
<feature type="domain" description="Pyruvate phosphate dikinase AMP/ATP-binding" evidence="2">
    <location>
        <begin position="64"/>
        <end position="282"/>
    </location>
</feature>
<dbReference type="InParanoid" id="A0A6C2YQ72"/>
<dbReference type="AlphaFoldDB" id="A0A6C2YQ72"/>
<evidence type="ECO:0008006" key="5">
    <source>
        <dbReference type="Google" id="ProtNLM"/>
    </source>
</evidence>
<dbReference type="Gene3D" id="3.30.470.20">
    <property type="entry name" value="ATP-grasp fold, B domain"/>
    <property type="match status" value="1"/>
</dbReference>
<dbReference type="SUPFAM" id="SSF56059">
    <property type="entry name" value="Glutathione synthetase ATP-binding domain-like"/>
    <property type="match status" value="1"/>
</dbReference>
<dbReference type="Proteomes" id="UP000464378">
    <property type="component" value="Chromosome"/>
</dbReference>
<evidence type="ECO:0000313" key="4">
    <source>
        <dbReference type="Proteomes" id="UP000464378"/>
    </source>
</evidence>
<dbReference type="InterPro" id="IPR002192">
    <property type="entry name" value="PPDK_AMP/ATP-bd"/>
</dbReference>
<gene>
    <name evidence="3" type="ORF">GMBLW1_01800</name>
</gene>
<dbReference type="InterPro" id="IPR013815">
    <property type="entry name" value="ATP_grasp_subdomain_1"/>
</dbReference>
<keyword evidence="3" id="KW-0670">Pyruvate</keyword>
<evidence type="ECO:0000259" key="1">
    <source>
        <dbReference type="Pfam" id="PF00391"/>
    </source>
</evidence>
<dbReference type="InterPro" id="IPR008279">
    <property type="entry name" value="PEP-util_enz_mobile_dom"/>
</dbReference>
<dbReference type="EMBL" id="LR586016">
    <property type="protein sequence ID" value="VIP03780.1"/>
    <property type="molecule type" value="Genomic_DNA"/>
</dbReference>
<accession>A0A6C2YQ72</accession>
<dbReference type="KEGG" id="tim:GMBLW1_01800"/>
<dbReference type="FunCoup" id="A0A6C2YQ72">
    <property type="interactions" value="218"/>
</dbReference>
<dbReference type="PANTHER" id="PTHR43615:SF1">
    <property type="entry name" value="PPDK_N DOMAIN-CONTAINING PROTEIN"/>
    <property type="match status" value="1"/>
</dbReference>
<reference evidence="3" key="1">
    <citation type="submission" date="2019-04" db="EMBL/GenBank/DDBJ databases">
        <authorList>
            <consortium name="Science for Life Laboratories"/>
        </authorList>
    </citation>
    <scope>NUCLEOTIDE SEQUENCE</scope>
    <source>
        <strain evidence="3">MBLW1</strain>
    </source>
</reference>
<keyword evidence="4" id="KW-1185">Reference proteome</keyword>
<evidence type="ECO:0000313" key="3">
    <source>
        <dbReference type="EMBL" id="VIP03780.1"/>
    </source>
</evidence>
<dbReference type="Pfam" id="PF00391">
    <property type="entry name" value="PEP-utilizers"/>
    <property type="match status" value="1"/>
</dbReference>
<dbReference type="EMBL" id="LR593887">
    <property type="protein sequence ID" value="VTS04928.1"/>
    <property type="molecule type" value="Genomic_DNA"/>
</dbReference>
<dbReference type="SUPFAM" id="SSF52009">
    <property type="entry name" value="Phosphohistidine domain"/>
    <property type="match status" value="1"/>
</dbReference>
<sequence>MIAQPNVCWLLDELAATNRDFVGGKTVSLARMRQAGLPVPDAFCIPTSVYRQYAGQPLAEVSDFVAAVAVAYASLGGGPVAVRSSAVAEDGDAASFAGQQQSFLGVEGASAVVAAIDACWQSLFSDRAQAYRHRQATGDAVPAMAVIVQRMIPADVAGVMFTRDPFQSREPLLRIESAWGVGEAVVSGKVTPDCLVIHRETGSIHDQRAGGQQVAWSAEGFRPLPAERRGQFSLTESQIQRLIQLAAQLESLFGDACDIEWAFQGDQLWLLQSRPITTIPRVELRELRQREIQRVTQLAEPTGTVWARIELTEVLLEPTEMSWDVAQRLMGANGGLGMMNRDFGGRPDPNLGGTSAYDRIGGRVYCNLSRLPRLQFTHPPLVYPLARYARNPAEALDPKPIFAPFRDGWRSWLRLPGQLRQLRRSQIRLEQEMLSFERRFRDEVLLVFRESMLLSAYQSLEDWSDAVWLARFETLVKQVCVDFARESLKATVLAQKCLQDLDAVLARQIDDPDARSQLFGELIQAAHPEPGANLARAMTLLLAGSLSVDQFLTQFGHRGPSEMELSTPRWSEQPEAIEALVSALPRSESHEAIAESDELPEWTPPAEIVRLKLEEPARRLIQMIALRELGKHELMRGYAEIRRFLLEWDRRHRLNGLTFHLTMSELASVAKSAELRWQARIRRVEREAWLRMPMPPVVFSTRLDEIGRSDEWASDSGDARSEDRLIGIRISPGVAEGIAWVRREPSLDGMPDGPFVLVCPSTDPAWVPLFAKAVAVVLESGGVLSHGAIVAREFGIPAVGGLPDITSKLTSGTMLRVDGDRGVVHVLQRSAPT</sequence>
<dbReference type="InterPro" id="IPR051549">
    <property type="entry name" value="PEP_Utilizing_Enz"/>
</dbReference>
<organism evidence="3">
    <name type="scientific">Tuwongella immobilis</name>
    <dbReference type="NCBI Taxonomy" id="692036"/>
    <lineage>
        <taxon>Bacteria</taxon>
        <taxon>Pseudomonadati</taxon>
        <taxon>Planctomycetota</taxon>
        <taxon>Planctomycetia</taxon>
        <taxon>Gemmatales</taxon>
        <taxon>Gemmataceae</taxon>
        <taxon>Tuwongella</taxon>
    </lineage>
</organism>
<keyword evidence="3" id="KW-0418">Kinase</keyword>
<evidence type="ECO:0000259" key="2">
    <source>
        <dbReference type="Pfam" id="PF01326"/>
    </source>
</evidence>
<name>A0A6C2YQ72_9BACT</name>
<proteinExistence type="predicted"/>
<feature type="domain" description="PEP-utilising enzyme mobile" evidence="1">
    <location>
        <begin position="755"/>
        <end position="822"/>
    </location>
</feature>
<dbReference type="Gene3D" id="3.30.1490.20">
    <property type="entry name" value="ATP-grasp fold, A domain"/>
    <property type="match status" value="2"/>
</dbReference>